<dbReference type="InterPro" id="IPR036265">
    <property type="entry name" value="HIT-like_sf"/>
</dbReference>
<dbReference type="RefSeq" id="XP_018190539.1">
    <property type="nucleotide sequence ID" value="XM_018331761.1"/>
</dbReference>
<evidence type="ECO:0000256" key="1">
    <source>
        <dbReference type="SAM" id="MobiDB-lite"/>
    </source>
</evidence>
<dbReference type="EMBL" id="KV407455">
    <property type="protein sequence ID" value="KZF24984.1"/>
    <property type="molecule type" value="Genomic_DNA"/>
</dbReference>
<feature type="compositionally biased region" description="Basic and acidic residues" evidence="1">
    <location>
        <begin position="56"/>
        <end position="73"/>
    </location>
</feature>
<dbReference type="Pfam" id="PF09830">
    <property type="entry name" value="ATP_transf"/>
    <property type="match status" value="1"/>
</dbReference>
<dbReference type="STRING" id="1328760.A0A165IJK1"/>
<dbReference type="Proteomes" id="UP000076632">
    <property type="component" value="Unassembled WGS sequence"/>
</dbReference>
<dbReference type="SUPFAM" id="SSF54197">
    <property type="entry name" value="HIT-like"/>
    <property type="match status" value="1"/>
</dbReference>
<evidence type="ECO:0000313" key="4">
    <source>
        <dbReference type="EMBL" id="KZF24984.1"/>
    </source>
</evidence>
<dbReference type="Gene3D" id="3.30.428.70">
    <property type="match status" value="1"/>
</dbReference>
<reference evidence="4 5" key="1">
    <citation type="journal article" date="2016" name="Fungal Biol.">
        <title>The genome of Xylona heveae provides a window into fungal endophytism.</title>
        <authorList>
            <person name="Gazis R."/>
            <person name="Kuo A."/>
            <person name="Riley R."/>
            <person name="LaButti K."/>
            <person name="Lipzen A."/>
            <person name="Lin J."/>
            <person name="Amirebrahimi M."/>
            <person name="Hesse C.N."/>
            <person name="Spatafora J.W."/>
            <person name="Henrissat B."/>
            <person name="Hainaut M."/>
            <person name="Grigoriev I.V."/>
            <person name="Hibbett D.S."/>
        </authorList>
    </citation>
    <scope>NUCLEOTIDE SEQUENCE [LARGE SCALE GENOMIC DNA]</scope>
    <source>
        <strain evidence="4 5">TC161</strain>
    </source>
</reference>
<dbReference type="Pfam" id="PF19327">
    <property type="entry name" value="Ap4A_phos_N"/>
    <property type="match status" value="1"/>
</dbReference>
<dbReference type="AlphaFoldDB" id="A0A165IJK1"/>
<dbReference type="InterPro" id="IPR043171">
    <property type="entry name" value="Ap4A_phos1/2-like"/>
</dbReference>
<dbReference type="InParanoid" id="A0A165IJK1"/>
<dbReference type="GO" id="GO:0009117">
    <property type="term" value="P:nucleotide metabolic process"/>
    <property type="evidence" value="ECO:0007669"/>
    <property type="project" value="InterPro"/>
</dbReference>
<dbReference type="InterPro" id="IPR019200">
    <property type="entry name" value="ATP_adenylylTrfase_C"/>
</dbReference>
<dbReference type="GO" id="GO:0005524">
    <property type="term" value="F:ATP binding"/>
    <property type="evidence" value="ECO:0007669"/>
    <property type="project" value="InterPro"/>
</dbReference>
<sequence length="342" mass="37523">MSFGLSETLPSIVRNRFNAAKAAGSLIFSPTELTVIHTAGVPFQLRYCPALAKKPTPKDGQRETNRPSKKPDPFDNPPQDLLVADTPPELPNHILVLNKFPIIPQHFILATKAFKQQTDLLEEDDLAATLACLKAWEDDKDLADGRETRRRLFAFFNSGEFSGASQPHRHVQFLPVEEMAGETAEGDWSLLTDSIGGSIDQSKSGVKLPFAYFTTAISPSSTPRELHEKYLSLYSQAVSALQKSDKASDLAGTNHHNAKTSSITISYNLSMTASSMVLCPRTKDGDILGFREDDSQQPIGPVALNGTILGGTLMVKTPEEWDLLRKDETKLYQLLETIGVAP</sequence>
<organism evidence="4 5">
    <name type="scientific">Xylona heveae (strain CBS 132557 / TC161)</name>
    <dbReference type="NCBI Taxonomy" id="1328760"/>
    <lineage>
        <taxon>Eukaryota</taxon>
        <taxon>Fungi</taxon>
        <taxon>Dikarya</taxon>
        <taxon>Ascomycota</taxon>
        <taxon>Pezizomycotina</taxon>
        <taxon>Xylonomycetes</taxon>
        <taxon>Xylonales</taxon>
        <taxon>Xylonaceae</taxon>
        <taxon>Xylona</taxon>
    </lineage>
</organism>
<dbReference type="FunCoup" id="A0A165IJK1">
    <property type="interactions" value="196"/>
</dbReference>
<feature type="domain" description="ATP adenylyltransferase C-terminal" evidence="2">
    <location>
        <begin position="207"/>
        <end position="340"/>
    </location>
</feature>
<dbReference type="PANTHER" id="PTHR38420:SF3">
    <property type="entry name" value="5',5'''-P-1,P-4-TETRAPHOSPHATE PHOSPHORYLASE 2"/>
    <property type="match status" value="1"/>
</dbReference>
<feature type="region of interest" description="Disordered" evidence="1">
    <location>
        <begin position="52"/>
        <end position="85"/>
    </location>
</feature>
<dbReference type="GeneID" id="28896898"/>
<dbReference type="OMA" id="DPFENPP"/>
<evidence type="ECO:0000313" key="5">
    <source>
        <dbReference type="Proteomes" id="UP000076632"/>
    </source>
</evidence>
<feature type="domain" description="Ap4A phosphorylase 1/2 N-terminal" evidence="3">
    <location>
        <begin position="7"/>
        <end position="178"/>
    </location>
</feature>
<dbReference type="PANTHER" id="PTHR38420">
    <property type="entry name" value="AP-4-A PHOSPHORYLASE II"/>
    <property type="match status" value="1"/>
</dbReference>
<accession>A0A165IJK1</accession>
<name>A0A165IJK1_XYLHT</name>
<keyword evidence="5" id="KW-1185">Reference proteome</keyword>
<dbReference type="InterPro" id="IPR045759">
    <property type="entry name" value="Ap4A_phos1/2_N"/>
</dbReference>
<gene>
    <name evidence="4" type="ORF">L228DRAFT_243744</name>
</gene>
<evidence type="ECO:0000259" key="3">
    <source>
        <dbReference type="Pfam" id="PF19327"/>
    </source>
</evidence>
<evidence type="ECO:0000259" key="2">
    <source>
        <dbReference type="Pfam" id="PF09830"/>
    </source>
</evidence>
<protein>
    <submittedName>
        <fullName evidence="4">5',5'''-P-1,P-4-tetraphosphate phosphorylase 2</fullName>
    </submittedName>
</protein>
<dbReference type="OrthoDB" id="10267950at2759"/>
<dbReference type="GO" id="GO:0003877">
    <property type="term" value="F:ATP:ADP adenylyltransferase activity"/>
    <property type="evidence" value="ECO:0007669"/>
    <property type="project" value="InterPro"/>
</dbReference>
<dbReference type="InterPro" id="IPR009163">
    <property type="entry name" value="Ap4A_phos1/2"/>
</dbReference>
<proteinExistence type="predicted"/>